<dbReference type="NCBIfam" id="TIGR03413">
    <property type="entry name" value="GSH_gloB"/>
    <property type="match status" value="1"/>
</dbReference>
<name>A0A9P6GM75_9PLEO</name>
<evidence type="ECO:0000256" key="10">
    <source>
        <dbReference type="SAM" id="MobiDB-lite"/>
    </source>
</evidence>
<sequence length="720" mass="81327">MSLLANCIRRYTFRFSARLITIPTAPRTMHIQSIPMWEGTGNNYAYLVTDDKSKESVIIDPANPPEVLPVLKEKTASSAIKLSKIINTHHHHDHAGGNSEILKHYTLPVIGGKDCTQVSETPAHKSQFTIGESIKVTALHTPCHTQDSICFYFEDGTDRAVFTGDTLFIGGCGRFFEGNATEMHKALNEVLAALPDDTKVYPGHEYTKGNVRFAKKVLDNEAIRKLDEYSQANKETQGKFTIGDEKQHNVFMRVNDPDIQKLVGKDEPVEVMKALRAMKDRIQVTSTSRSRPRNHRNIPIPSVASTAHPVKVVNQRLGPARHVTLSDRVATRRRSKPLNITQPNLYLHLTLATYPRPMNSGVAAAHTIKSMDGRICKGSQKNFLKTDNALTPPPCKWHLGKYWKKLWTNDIRPTVAVACNTWFHLISIILGGVFNLLQAHLFTAVVAWLFPRPILKLLKYSIVGAVGHLVLGLASLRWFKEYRNETLPLIKLFGYEFTAQPLTAPLQAERKYRPHVPIPDRYLAPIYTTDTDATTSSRDFSSEILVQTVGVVFFQGGLLDKIENRRLLRIQITKAFLERTDNLIRNLTDLLADLAPPIHNAVLITHLRIANKDNLQVLAKQIRRFLYKSIDKKHFDHAWWHGRNYPATPRALDLEELNTWVKICLHMLVMKKRVKLQFNLDAANEKLVKELLKSFSEETQESYGASKGGSEEAEAGGFPE</sequence>
<keyword evidence="11" id="KW-0812">Transmembrane</keyword>
<keyword evidence="7 13" id="KW-0378">Hydrolase</keyword>
<dbReference type="CDD" id="cd07723">
    <property type="entry name" value="hydroxyacylglutathione_hydrolase_MBL-fold"/>
    <property type="match status" value="1"/>
</dbReference>
<comment type="cofactor">
    <cofactor evidence="2">
        <name>Zn(2+)</name>
        <dbReference type="ChEBI" id="CHEBI:29105"/>
    </cofactor>
</comment>
<comment type="caution">
    <text evidence="13">The sequence shown here is derived from an EMBL/GenBank/DDBJ whole genome shotgun (WGS) entry which is preliminary data.</text>
</comment>
<dbReference type="InterPro" id="IPR017782">
    <property type="entry name" value="Hydroxyacylglutathione_Hdrlase"/>
</dbReference>
<evidence type="ECO:0000256" key="8">
    <source>
        <dbReference type="ARBA" id="ARBA00022833"/>
    </source>
</evidence>
<dbReference type="HAMAP" id="MF_01374">
    <property type="entry name" value="Glyoxalase_2"/>
    <property type="match status" value="1"/>
</dbReference>
<dbReference type="PANTHER" id="PTHR11935:SF94">
    <property type="entry name" value="TENZING NORGAY, ISOFORM C"/>
    <property type="match status" value="1"/>
</dbReference>
<evidence type="ECO:0000313" key="14">
    <source>
        <dbReference type="Proteomes" id="UP000756921"/>
    </source>
</evidence>
<comment type="pathway">
    <text evidence="3">Secondary metabolite metabolism; methylglyoxal degradation; (R)-lactate from methylglyoxal: step 2/2.</text>
</comment>
<evidence type="ECO:0000256" key="4">
    <source>
        <dbReference type="ARBA" id="ARBA00006759"/>
    </source>
</evidence>
<protein>
    <recommendedName>
        <fullName evidence="5">hydroxyacylglutathione hydrolase</fullName>
        <ecNumber evidence="5">3.1.2.6</ecNumber>
    </recommendedName>
    <alternativeName>
        <fullName evidence="9">Glyoxalase II</fullName>
    </alternativeName>
</protein>
<keyword evidence="8" id="KW-0862">Zinc</keyword>
<dbReference type="InterPro" id="IPR001279">
    <property type="entry name" value="Metallo-B-lactamas"/>
</dbReference>
<dbReference type="InterPro" id="IPR032282">
    <property type="entry name" value="HAGH_C"/>
</dbReference>
<comment type="similarity">
    <text evidence="4">Belongs to the metallo-beta-lactamase superfamily. Glyoxalase II family.</text>
</comment>
<dbReference type="InterPro" id="IPR036866">
    <property type="entry name" value="RibonucZ/Hydroxyglut_hydro"/>
</dbReference>
<dbReference type="Proteomes" id="UP000756921">
    <property type="component" value="Unassembled WGS sequence"/>
</dbReference>
<feature type="region of interest" description="Disordered" evidence="10">
    <location>
        <begin position="697"/>
        <end position="720"/>
    </location>
</feature>
<dbReference type="AlphaFoldDB" id="A0A9P6GM75"/>
<accession>A0A9P6GM75</accession>
<evidence type="ECO:0000256" key="9">
    <source>
        <dbReference type="ARBA" id="ARBA00031044"/>
    </source>
</evidence>
<evidence type="ECO:0000256" key="2">
    <source>
        <dbReference type="ARBA" id="ARBA00001947"/>
    </source>
</evidence>
<evidence type="ECO:0000256" key="11">
    <source>
        <dbReference type="SAM" id="Phobius"/>
    </source>
</evidence>
<dbReference type="SMART" id="SM00849">
    <property type="entry name" value="Lactamase_B"/>
    <property type="match status" value="1"/>
</dbReference>
<organism evidence="13 14">
    <name type="scientific">Paraphaeosphaeria minitans</name>
    <dbReference type="NCBI Taxonomy" id="565426"/>
    <lineage>
        <taxon>Eukaryota</taxon>
        <taxon>Fungi</taxon>
        <taxon>Dikarya</taxon>
        <taxon>Ascomycota</taxon>
        <taxon>Pezizomycotina</taxon>
        <taxon>Dothideomycetes</taxon>
        <taxon>Pleosporomycetidae</taxon>
        <taxon>Pleosporales</taxon>
        <taxon>Massarineae</taxon>
        <taxon>Didymosphaeriaceae</taxon>
        <taxon>Paraphaeosphaeria</taxon>
    </lineage>
</organism>
<dbReference type="GO" id="GO:0019243">
    <property type="term" value="P:methylglyoxal catabolic process to D-lactate via S-lactoyl-glutathione"/>
    <property type="evidence" value="ECO:0007669"/>
    <property type="project" value="InterPro"/>
</dbReference>
<feature type="domain" description="Metallo-beta-lactamase" evidence="12">
    <location>
        <begin position="42"/>
        <end position="204"/>
    </location>
</feature>
<evidence type="ECO:0000313" key="13">
    <source>
        <dbReference type="EMBL" id="KAF9736955.1"/>
    </source>
</evidence>
<feature type="transmembrane region" description="Helical" evidence="11">
    <location>
        <begin position="422"/>
        <end position="450"/>
    </location>
</feature>
<dbReference type="EC" id="3.1.2.6" evidence="5"/>
<dbReference type="PANTHER" id="PTHR11935">
    <property type="entry name" value="BETA LACTAMASE DOMAIN"/>
    <property type="match status" value="1"/>
</dbReference>
<keyword evidence="11" id="KW-0472">Membrane</keyword>
<proteinExistence type="inferred from homology"/>
<dbReference type="Gene3D" id="3.60.15.10">
    <property type="entry name" value="Ribonuclease Z/Hydroxyacylglutathione hydrolase-like"/>
    <property type="match status" value="1"/>
</dbReference>
<comment type="catalytic activity">
    <reaction evidence="1">
        <text>an S-(2-hydroxyacyl)glutathione + H2O = a 2-hydroxy carboxylate + glutathione + H(+)</text>
        <dbReference type="Rhea" id="RHEA:21864"/>
        <dbReference type="ChEBI" id="CHEBI:15377"/>
        <dbReference type="ChEBI" id="CHEBI:15378"/>
        <dbReference type="ChEBI" id="CHEBI:57925"/>
        <dbReference type="ChEBI" id="CHEBI:58896"/>
        <dbReference type="ChEBI" id="CHEBI:71261"/>
        <dbReference type="EC" id="3.1.2.6"/>
    </reaction>
</comment>
<reference evidence="13" key="1">
    <citation type="journal article" date="2020" name="Mol. Plant Microbe Interact.">
        <title>Genome Sequence of the Biocontrol Agent Coniothyrium minitans strain Conio (IMI 134523).</title>
        <authorList>
            <person name="Patel D."/>
            <person name="Shittu T.A."/>
            <person name="Baroncelli R."/>
            <person name="Muthumeenakshi S."/>
            <person name="Osborne T.H."/>
            <person name="Janganan T.K."/>
            <person name="Sreenivasaprasad S."/>
        </authorList>
    </citation>
    <scope>NUCLEOTIDE SEQUENCE</scope>
    <source>
        <strain evidence="13">Conio</strain>
    </source>
</reference>
<dbReference type="EMBL" id="WJXW01000004">
    <property type="protein sequence ID" value="KAF9736955.1"/>
    <property type="molecule type" value="Genomic_DNA"/>
</dbReference>
<dbReference type="OrthoDB" id="515692at2759"/>
<evidence type="ECO:0000256" key="5">
    <source>
        <dbReference type="ARBA" id="ARBA00011917"/>
    </source>
</evidence>
<evidence type="ECO:0000256" key="1">
    <source>
        <dbReference type="ARBA" id="ARBA00001623"/>
    </source>
</evidence>
<keyword evidence="6" id="KW-0479">Metal-binding</keyword>
<evidence type="ECO:0000256" key="6">
    <source>
        <dbReference type="ARBA" id="ARBA00022723"/>
    </source>
</evidence>
<gene>
    <name evidence="13" type="ORF">PMIN01_04734</name>
</gene>
<dbReference type="Pfam" id="PF16123">
    <property type="entry name" value="HAGH_C"/>
    <property type="match status" value="1"/>
</dbReference>
<dbReference type="GO" id="GO:0004416">
    <property type="term" value="F:hydroxyacylglutathione hydrolase activity"/>
    <property type="evidence" value="ECO:0007669"/>
    <property type="project" value="UniProtKB-EC"/>
</dbReference>
<evidence type="ECO:0000256" key="3">
    <source>
        <dbReference type="ARBA" id="ARBA00004963"/>
    </source>
</evidence>
<keyword evidence="14" id="KW-1185">Reference proteome</keyword>
<evidence type="ECO:0000256" key="7">
    <source>
        <dbReference type="ARBA" id="ARBA00022801"/>
    </source>
</evidence>
<evidence type="ECO:0000259" key="12">
    <source>
        <dbReference type="SMART" id="SM00849"/>
    </source>
</evidence>
<feature type="transmembrane region" description="Helical" evidence="11">
    <location>
        <begin position="457"/>
        <end position="479"/>
    </location>
</feature>
<keyword evidence="11" id="KW-1133">Transmembrane helix</keyword>
<dbReference type="GO" id="GO:0046872">
    <property type="term" value="F:metal ion binding"/>
    <property type="evidence" value="ECO:0007669"/>
    <property type="project" value="UniProtKB-KW"/>
</dbReference>
<dbReference type="Pfam" id="PF00753">
    <property type="entry name" value="Lactamase_B"/>
    <property type="match status" value="1"/>
</dbReference>
<dbReference type="SUPFAM" id="SSF56281">
    <property type="entry name" value="Metallo-hydrolase/oxidoreductase"/>
    <property type="match status" value="1"/>
</dbReference>
<dbReference type="InterPro" id="IPR035680">
    <property type="entry name" value="Clx_II_MBL"/>
</dbReference>